<evidence type="ECO:0000313" key="3">
    <source>
        <dbReference type="Proteomes" id="UP000184383"/>
    </source>
</evidence>
<proteinExistence type="predicted"/>
<protein>
    <recommendedName>
        <fullName evidence="1">Methyltransferase domain-containing protein</fullName>
    </recommendedName>
</protein>
<dbReference type="SUPFAM" id="SSF53335">
    <property type="entry name" value="S-adenosyl-L-methionine-dependent methyltransferases"/>
    <property type="match status" value="1"/>
</dbReference>
<keyword evidence="3" id="KW-1185">Reference proteome</keyword>
<sequence length="295" mass="33016">MATGQDFEKLFKDDAFVSKYKIGEKITGEFAKVLIEQSGIANSTQRPLVIFDNACGTGIISSTLHDTLSVSARETWKLTCGDISEGMLEYTKQRIEHEHWHNAETKIVDAQNTGLPSTHYTHVFAAFVFTTVPNYQAALDDLTYHSTSESFRILQPGGTIAISTWEKPGWIPIVKSAVETMPGNLPFPTTEEFLKTNTGQWNSGSWVESQLRKGGFENVQITAVSRSVRFDIHEFVSMAMAILPMLLQKFWTQEQRDQSEANVQPTLLRYLEEKYGPHGQVPAEFVAVIATGHKP</sequence>
<gene>
    <name evidence="2" type="ORF">ASPWEDRAFT_31093</name>
</gene>
<dbReference type="InterPro" id="IPR041698">
    <property type="entry name" value="Methyltransf_25"/>
</dbReference>
<dbReference type="RefSeq" id="XP_040685834.1">
    <property type="nucleotide sequence ID" value="XM_040833502.1"/>
</dbReference>
<evidence type="ECO:0000259" key="1">
    <source>
        <dbReference type="Pfam" id="PF13649"/>
    </source>
</evidence>
<dbReference type="OrthoDB" id="2013972at2759"/>
<feature type="domain" description="Methyltransferase" evidence="1">
    <location>
        <begin position="50"/>
        <end position="142"/>
    </location>
</feature>
<dbReference type="Gene3D" id="3.40.50.150">
    <property type="entry name" value="Vaccinia Virus protein VP39"/>
    <property type="match status" value="1"/>
</dbReference>
<reference evidence="3" key="1">
    <citation type="journal article" date="2017" name="Genome Biol.">
        <title>Comparative genomics reveals high biological diversity and specific adaptations in the industrially and medically important fungal genus Aspergillus.</title>
        <authorList>
            <person name="de Vries R.P."/>
            <person name="Riley R."/>
            <person name="Wiebenga A."/>
            <person name="Aguilar-Osorio G."/>
            <person name="Amillis S."/>
            <person name="Uchima C.A."/>
            <person name="Anderluh G."/>
            <person name="Asadollahi M."/>
            <person name="Askin M."/>
            <person name="Barry K."/>
            <person name="Battaglia E."/>
            <person name="Bayram O."/>
            <person name="Benocci T."/>
            <person name="Braus-Stromeyer S.A."/>
            <person name="Caldana C."/>
            <person name="Canovas D."/>
            <person name="Cerqueira G.C."/>
            <person name="Chen F."/>
            <person name="Chen W."/>
            <person name="Choi C."/>
            <person name="Clum A."/>
            <person name="Dos Santos R.A."/>
            <person name="Damasio A.R."/>
            <person name="Diallinas G."/>
            <person name="Emri T."/>
            <person name="Fekete E."/>
            <person name="Flipphi M."/>
            <person name="Freyberg S."/>
            <person name="Gallo A."/>
            <person name="Gournas C."/>
            <person name="Habgood R."/>
            <person name="Hainaut M."/>
            <person name="Harispe M.L."/>
            <person name="Henrissat B."/>
            <person name="Hilden K.S."/>
            <person name="Hope R."/>
            <person name="Hossain A."/>
            <person name="Karabika E."/>
            <person name="Karaffa L."/>
            <person name="Karanyi Z."/>
            <person name="Krasevec N."/>
            <person name="Kuo A."/>
            <person name="Kusch H."/>
            <person name="LaButti K."/>
            <person name="Lagendijk E.L."/>
            <person name="Lapidus A."/>
            <person name="Levasseur A."/>
            <person name="Lindquist E."/>
            <person name="Lipzen A."/>
            <person name="Logrieco A.F."/>
            <person name="MacCabe A."/>
            <person name="Maekelae M.R."/>
            <person name="Malavazi I."/>
            <person name="Melin P."/>
            <person name="Meyer V."/>
            <person name="Mielnichuk N."/>
            <person name="Miskei M."/>
            <person name="Molnar A.P."/>
            <person name="Mule G."/>
            <person name="Ngan C.Y."/>
            <person name="Orejas M."/>
            <person name="Orosz E."/>
            <person name="Ouedraogo J.P."/>
            <person name="Overkamp K.M."/>
            <person name="Park H.-S."/>
            <person name="Perrone G."/>
            <person name="Piumi F."/>
            <person name="Punt P.J."/>
            <person name="Ram A.F."/>
            <person name="Ramon A."/>
            <person name="Rauscher S."/>
            <person name="Record E."/>
            <person name="Riano-Pachon D.M."/>
            <person name="Robert V."/>
            <person name="Roehrig J."/>
            <person name="Ruller R."/>
            <person name="Salamov A."/>
            <person name="Salih N.S."/>
            <person name="Samson R.A."/>
            <person name="Sandor E."/>
            <person name="Sanguinetti M."/>
            <person name="Schuetze T."/>
            <person name="Sepcic K."/>
            <person name="Shelest E."/>
            <person name="Sherlock G."/>
            <person name="Sophianopoulou V."/>
            <person name="Squina F.M."/>
            <person name="Sun H."/>
            <person name="Susca A."/>
            <person name="Todd R.B."/>
            <person name="Tsang A."/>
            <person name="Unkles S.E."/>
            <person name="van de Wiele N."/>
            <person name="van Rossen-Uffink D."/>
            <person name="Oliveira J.V."/>
            <person name="Vesth T.C."/>
            <person name="Visser J."/>
            <person name="Yu J.-H."/>
            <person name="Zhou M."/>
            <person name="Andersen M.R."/>
            <person name="Archer D.B."/>
            <person name="Baker S.E."/>
            <person name="Benoit I."/>
            <person name="Brakhage A.A."/>
            <person name="Braus G.H."/>
            <person name="Fischer R."/>
            <person name="Frisvad J.C."/>
            <person name="Goldman G.H."/>
            <person name="Houbraken J."/>
            <person name="Oakley B."/>
            <person name="Pocsi I."/>
            <person name="Scazzocchio C."/>
            <person name="Seiboth B."/>
            <person name="vanKuyk P.A."/>
            <person name="Wortman J."/>
            <person name="Dyer P.S."/>
            <person name="Grigoriev I.V."/>
        </authorList>
    </citation>
    <scope>NUCLEOTIDE SEQUENCE [LARGE SCALE GENOMIC DNA]</scope>
    <source>
        <strain evidence="3">DTO 134E9</strain>
    </source>
</reference>
<dbReference type="AlphaFoldDB" id="A0A1L9RBC1"/>
<dbReference type="PANTHER" id="PTHR43591">
    <property type="entry name" value="METHYLTRANSFERASE"/>
    <property type="match status" value="1"/>
</dbReference>
<dbReference type="VEuPathDB" id="FungiDB:ASPWEDRAFT_31093"/>
<name>A0A1L9RBC1_ASPWE</name>
<accession>A0A1L9RBC1</accession>
<dbReference type="CDD" id="cd02440">
    <property type="entry name" value="AdoMet_MTases"/>
    <property type="match status" value="1"/>
</dbReference>
<dbReference type="Pfam" id="PF13649">
    <property type="entry name" value="Methyltransf_25"/>
    <property type="match status" value="1"/>
</dbReference>
<dbReference type="EMBL" id="KV878215">
    <property type="protein sequence ID" value="OJJ32157.1"/>
    <property type="molecule type" value="Genomic_DNA"/>
</dbReference>
<evidence type="ECO:0000313" key="2">
    <source>
        <dbReference type="EMBL" id="OJJ32157.1"/>
    </source>
</evidence>
<dbReference type="InterPro" id="IPR029063">
    <property type="entry name" value="SAM-dependent_MTases_sf"/>
</dbReference>
<organism evidence="2 3">
    <name type="scientific">Aspergillus wentii DTO 134E9</name>
    <dbReference type="NCBI Taxonomy" id="1073089"/>
    <lineage>
        <taxon>Eukaryota</taxon>
        <taxon>Fungi</taxon>
        <taxon>Dikarya</taxon>
        <taxon>Ascomycota</taxon>
        <taxon>Pezizomycotina</taxon>
        <taxon>Eurotiomycetes</taxon>
        <taxon>Eurotiomycetidae</taxon>
        <taxon>Eurotiales</taxon>
        <taxon>Aspergillaceae</taxon>
        <taxon>Aspergillus</taxon>
        <taxon>Aspergillus subgen. Cremei</taxon>
    </lineage>
</organism>
<dbReference type="Proteomes" id="UP000184383">
    <property type="component" value="Unassembled WGS sequence"/>
</dbReference>
<dbReference type="GeneID" id="63749350"/>